<organism evidence="2 3">
    <name type="scientific">Candidatus Azambacteria bacterium RIFCSPLOWO2_02_FULL_44_14</name>
    <dbReference type="NCBI Taxonomy" id="1797306"/>
    <lineage>
        <taxon>Bacteria</taxon>
        <taxon>Candidatus Azamiibacteriota</taxon>
    </lineage>
</organism>
<feature type="transmembrane region" description="Helical" evidence="1">
    <location>
        <begin position="12"/>
        <end position="32"/>
    </location>
</feature>
<evidence type="ECO:0000256" key="1">
    <source>
        <dbReference type="SAM" id="Phobius"/>
    </source>
</evidence>
<keyword evidence="1" id="KW-0812">Transmembrane</keyword>
<dbReference type="AlphaFoldDB" id="A0A1F5CAV2"/>
<accession>A0A1F5CAV2</accession>
<keyword evidence="1" id="KW-0472">Membrane</keyword>
<dbReference type="EMBL" id="MEYV01000015">
    <property type="protein sequence ID" value="OGD39957.1"/>
    <property type="molecule type" value="Genomic_DNA"/>
</dbReference>
<evidence type="ECO:0000313" key="2">
    <source>
        <dbReference type="EMBL" id="OGD39957.1"/>
    </source>
</evidence>
<protein>
    <submittedName>
        <fullName evidence="2">Uncharacterized protein</fullName>
    </submittedName>
</protein>
<comment type="caution">
    <text evidence="2">The sequence shown here is derived from an EMBL/GenBank/DDBJ whole genome shotgun (WGS) entry which is preliminary data.</text>
</comment>
<dbReference type="Proteomes" id="UP000177197">
    <property type="component" value="Unassembled WGS sequence"/>
</dbReference>
<evidence type="ECO:0000313" key="3">
    <source>
        <dbReference type="Proteomes" id="UP000177197"/>
    </source>
</evidence>
<sequence length="244" mass="27266">MNDNHRLYKKTFIALVYAVLWVSLFAGIYFLVRPTLVPPVVQPNIVPIEITWTQPFISGPGLYSVGARIRNLNTEFGASHFDYTFNLYDTNGNLLTNKKDSSFIWPGESKYLIEGGINLSAAPVRVNLSFENLQWKEVKNFQGIALTVRNINMQKLPVGQGYYEATGTVFNGTAYDLAKVYVSAVIFDQASAPIAVNPTIIENLKSQESRSVRLVWFSSFSGIPSSIDFNASTNLWDRPELLGP</sequence>
<proteinExistence type="predicted"/>
<name>A0A1F5CAV2_9BACT</name>
<reference evidence="2 3" key="1">
    <citation type="journal article" date="2016" name="Nat. Commun.">
        <title>Thousands of microbial genomes shed light on interconnected biogeochemical processes in an aquifer system.</title>
        <authorList>
            <person name="Anantharaman K."/>
            <person name="Brown C.T."/>
            <person name="Hug L.A."/>
            <person name="Sharon I."/>
            <person name="Castelle C.J."/>
            <person name="Probst A.J."/>
            <person name="Thomas B.C."/>
            <person name="Singh A."/>
            <person name="Wilkins M.J."/>
            <person name="Karaoz U."/>
            <person name="Brodie E.L."/>
            <person name="Williams K.H."/>
            <person name="Hubbard S.S."/>
            <person name="Banfield J.F."/>
        </authorList>
    </citation>
    <scope>NUCLEOTIDE SEQUENCE [LARGE SCALE GENOMIC DNA]</scope>
</reference>
<keyword evidence="1" id="KW-1133">Transmembrane helix</keyword>
<gene>
    <name evidence="2" type="ORF">A3I30_01960</name>
</gene>